<dbReference type="RefSeq" id="WP_203094954.1">
    <property type="nucleotide sequence ID" value="NZ_JAESPH010000030.1"/>
</dbReference>
<comment type="caution">
    <text evidence="3">The sequence shown here is derived from an EMBL/GenBank/DDBJ whole genome shotgun (WGS) entry which is preliminary data.</text>
</comment>
<evidence type="ECO:0000313" key="4">
    <source>
        <dbReference type="Proteomes" id="UP000603506"/>
    </source>
</evidence>
<dbReference type="PANTHER" id="PTHR22855:SF13">
    <property type="entry name" value="METHYLCROTONOYL-COA CARBOXYLASE BETA CHAIN, MITOCHONDRIAL"/>
    <property type="match status" value="1"/>
</dbReference>
<name>A0ABS1YYK7_9FLAO</name>
<dbReference type="PANTHER" id="PTHR22855">
    <property type="entry name" value="ACETYL, PROPIONYL, PYRUVATE, AND GLUTACONYL CARBOXYLASE-RELATED"/>
    <property type="match status" value="1"/>
</dbReference>
<sequence>MDIQFNTNEDYNKLALSELRKRLKKVKEGGGKKNLEKLHSQGKLSARERIEYLLDKDKPQIEIGAFAGEGMYEEHGGCPSAGVVVVIGYVAGKQCVVVANDATVKAGAWFPITAKKNLRAQEIAMENRLPIIYLVDSAGVYLPLQDEIFPDKEHFGRIFRNNALMSSMGITQIAVVMGSCVAGGAYLPIMSDEALIVDKTGSIFLAGSYLVKAAIGENIDNETLGGATTHCEISGVTDYKATDDKDALDRVRRTMAKLADTEKAGFNRTEAHKPLKDPNEIYGILPKLRSEPYDMKDIILRLVDNSEFDEYKEGYGQTILTGYARIEGWAVGIVANQRKVVKTKKGEMQFGGVIYSDSADKATRFIANCNQKKIPLLFLQDVTGFMVGSKSEHGGIIKDGAKLVNAVANSVVPKFTVVIGNSYGAGNYAMCGKAYDPRLIVSWHSGNISVMGGAQAAKVLLQIETANLKKKGEELTPEKEAALFAHIKEQYDEQISPYYAAARLWTDAIIDPLETRQWIAMGIEAANNAPIERAFNLGVIQV</sequence>
<protein>
    <submittedName>
        <fullName evidence="3">Acyl-CoA carboxylase subunit beta</fullName>
    </submittedName>
</protein>
<evidence type="ECO:0000259" key="1">
    <source>
        <dbReference type="PROSITE" id="PS50980"/>
    </source>
</evidence>
<evidence type="ECO:0000313" key="3">
    <source>
        <dbReference type="EMBL" id="MBM0651501.1"/>
    </source>
</evidence>
<organism evidence="3 4">
    <name type="scientific">Capnocytophaga genosp. AHN8471</name>
    <dbReference type="NCBI Taxonomy" id="327574"/>
    <lineage>
        <taxon>Bacteria</taxon>
        <taxon>Pseudomonadati</taxon>
        <taxon>Bacteroidota</taxon>
        <taxon>Flavobacteriia</taxon>
        <taxon>Flavobacteriales</taxon>
        <taxon>Flavobacteriaceae</taxon>
        <taxon>Capnocytophaga</taxon>
    </lineage>
</organism>
<dbReference type="Proteomes" id="UP000603506">
    <property type="component" value="Unassembled WGS sequence"/>
</dbReference>
<feature type="domain" description="CoA carboxyltransferase N-terminal" evidence="1">
    <location>
        <begin position="12"/>
        <end position="270"/>
    </location>
</feature>
<dbReference type="EMBL" id="JAEUAH010000020">
    <property type="protein sequence ID" value="MBM0651501.1"/>
    <property type="molecule type" value="Genomic_DNA"/>
</dbReference>
<accession>A0ABS1YYK7</accession>
<dbReference type="Gene3D" id="3.90.226.10">
    <property type="entry name" value="2-enoyl-CoA Hydratase, Chain A, domain 1"/>
    <property type="match status" value="2"/>
</dbReference>
<dbReference type="InterPro" id="IPR011763">
    <property type="entry name" value="COA_CT_C"/>
</dbReference>
<proteinExistence type="predicted"/>
<gene>
    <name evidence="3" type="ORF">JNB19_12190</name>
</gene>
<dbReference type="InterPro" id="IPR034733">
    <property type="entry name" value="AcCoA_carboxyl_beta"/>
</dbReference>
<dbReference type="SUPFAM" id="SSF52096">
    <property type="entry name" value="ClpP/crotonase"/>
    <property type="match status" value="2"/>
</dbReference>
<dbReference type="InterPro" id="IPR011762">
    <property type="entry name" value="COA_CT_N"/>
</dbReference>
<dbReference type="PROSITE" id="PS50989">
    <property type="entry name" value="COA_CT_CTER"/>
    <property type="match status" value="1"/>
</dbReference>
<dbReference type="InterPro" id="IPR029045">
    <property type="entry name" value="ClpP/crotonase-like_dom_sf"/>
</dbReference>
<keyword evidence="4" id="KW-1185">Reference proteome</keyword>
<dbReference type="PROSITE" id="PS50980">
    <property type="entry name" value="COA_CT_NTER"/>
    <property type="match status" value="1"/>
</dbReference>
<feature type="domain" description="CoA carboxyltransferase C-terminal" evidence="2">
    <location>
        <begin position="280"/>
        <end position="533"/>
    </location>
</feature>
<dbReference type="Pfam" id="PF01039">
    <property type="entry name" value="Carboxyl_trans"/>
    <property type="match status" value="1"/>
</dbReference>
<evidence type="ECO:0000259" key="2">
    <source>
        <dbReference type="PROSITE" id="PS50989"/>
    </source>
</evidence>
<reference evidence="3 4" key="1">
    <citation type="submission" date="2021-01" db="EMBL/GenBank/DDBJ databases">
        <title>Evidence that Capnocytophaga endodontalis is a later homotypic synonym for Capnocytophaga genospecies AHN8471, and request for opinion on proposed recognition of strain AHN8471 as type strain of the species.</title>
        <authorList>
            <person name="Nicholson A.C."/>
            <person name="Hopper C.L."/>
            <person name="Gulvik C.A."/>
            <person name="Mcquiston J.R."/>
            <person name="Lau E.F."/>
        </authorList>
    </citation>
    <scope>NUCLEOTIDE SEQUENCE [LARGE SCALE GENOMIC DNA]</scope>
    <source>
        <strain evidence="3 4">AHN9576</strain>
    </source>
</reference>
<dbReference type="InterPro" id="IPR045190">
    <property type="entry name" value="MCCB/AccD1-like"/>
</dbReference>